<dbReference type="GeneID" id="54463186"/>
<evidence type="ECO:0000313" key="3">
    <source>
        <dbReference type="RefSeq" id="XP_033572858.1"/>
    </source>
</evidence>
<reference evidence="1 3" key="1">
    <citation type="journal article" date="2020" name="Stud. Mycol.">
        <title>101 Dothideomycetes genomes: a test case for predicting lifestyles and emergence of pathogens.</title>
        <authorList>
            <person name="Haridas S."/>
            <person name="Albert R."/>
            <person name="Binder M."/>
            <person name="Bloem J."/>
            <person name="Labutti K."/>
            <person name="Salamov A."/>
            <person name="Andreopoulos B."/>
            <person name="Baker S."/>
            <person name="Barry K."/>
            <person name="Bills G."/>
            <person name="Bluhm B."/>
            <person name="Cannon C."/>
            <person name="Castanera R."/>
            <person name="Culley D."/>
            <person name="Daum C."/>
            <person name="Ezra D."/>
            <person name="Gonzalez J."/>
            <person name="Henrissat B."/>
            <person name="Kuo A."/>
            <person name="Liang C."/>
            <person name="Lipzen A."/>
            <person name="Lutzoni F."/>
            <person name="Magnuson J."/>
            <person name="Mondo S."/>
            <person name="Nolan M."/>
            <person name="Ohm R."/>
            <person name="Pangilinan J."/>
            <person name="Park H.-J."/>
            <person name="Ramirez L."/>
            <person name="Alfaro M."/>
            <person name="Sun H."/>
            <person name="Tritt A."/>
            <person name="Yoshinaga Y."/>
            <person name="Zwiers L.-H."/>
            <person name="Turgeon B."/>
            <person name="Goodwin S."/>
            <person name="Spatafora J."/>
            <person name="Crous P."/>
            <person name="Grigoriev I."/>
        </authorList>
    </citation>
    <scope>NUCLEOTIDE SEQUENCE</scope>
    <source>
        <strain evidence="1 3">CBS 304.34</strain>
    </source>
</reference>
<evidence type="ECO:0000313" key="2">
    <source>
        <dbReference type="Proteomes" id="UP000504636"/>
    </source>
</evidence>
<reference evidence="3" key="3">
    <citation type="submission" date="2025-04" db="UniProtKB">
        <authorList>
            <consortium name="RefSeq"/>
        </authorList>
    </citation>
    <scope>IDENTIFICATION</scope>
    <source>
        <strain evidence="3">CBS 304.34</strain>
    </source>
</reference>
<evidence type="ECO:0000313" key="1">
    <source>
        <dbReference type="EMBL" id="KAF2805894.1"/>
    </source>
</evidence>
<dbReference type="Proteomes" id="UP000504636">
    <property type="component" value="Unplaced"/>
</dbReference>
<proteinExistence type="predicted"/>
<sequence length="461" mass="52400">MASKKVSLNRCPDEIALEIISYLDDDFTAVKALRATCHKWADFLEPGIFKELHVAVAENSINKLIEVAKDAYLAPTVKTLVFHDPVAEDLQSLVKNSRVVGQDDTPLKVLAAPEVLIWWKKYLLHNHRNHSQVNSWTNSAVAENPITRVASDFSDAIAKLVNLERVVVAAPSTTPDQEDGFWRAYRDPRNPQGIEPATNFLQSTRYVQHGTVPLSALLHALVVAPAQLRHLRLSLGKSGDEFSWGRPDDFWDADSHCSEQFKPIFQQLKTVDLSSKDYDDPTNDYRHPIKYLQQYLGWTEALEELCLVVRTGHRLASDNDIFLAFKCPWKRLRKLSLEVYTSEKTLLGLLEPLAGTLKSLKLRDCYLQPRDGGTWATTIAKMSALLTLKTVELKDLREMDPVPRMTPDGLVHRTLVWNCDDQRYADYVTEYIVCGKGTNEAFVVDHAEWLRYNEVIEEVDE</sequence>
<dbReference type="AlphaFoldDB" id="A0A6A6YCZ9"/>
<organism evidence="1">
    <name type="scientific">Mytilinidion resinicola</name>
    <dbReference type="NCBI Taxonomy" id="574789"/>
    <lineage>
        <taxon>Eukaryota</taxon>
        <taxon>Fungi</taxon>
        <taxon>Dikarya</taxon>
        <taxon>Ascomycota</taxon>
        <taxon>Pezizomycotina</taxon>
        <taxon>Dothideomycetes</taxon>
        <taxon>Pleosporomycetidae</taxon>
        <taxon>Mytilinidiales</taxon>
        <taxon>Mytilinidiaceae</taxon>
        <taxon>Mytilinidion</taxon>
    </lineage>
</organism>
<name>A0A6A6YCZ9_9PEZI</name>
<keyword evidence="2" id="KW-1185">Reference proteome</keyword>
<dbReference type="SUPFAM" id="SSF81383">
    <property type="entry name" value="F-box domain"/>
    <property type="match status" value="1"/>
</dbReference>
<evidence type="ECO:0008006" key="4">
    <source>
        <dbReference type="Google" id="ProtNLM"/>
    </source>
</evidence>
<accession>A0A6A6YCZ9</accession>
<dbReference type="EMBL" id="MU003708">
    <property type="protein sequence ID" value="KAF2805894.1"/>
    <property type="molecule type" value="Genomic_DNA"/>
</dbReference>
<reference evidence="3" key="2">
    <citation type="submission" date="2020-04" db="EMBL/GenBank/DDBJ databases">
        <authorList>
            <consortium name="NCBI Genome Project"/>
        </authorList>
    </citation>
    <scope>NUCLEOTIDE SEQUENCE</scope>
    <source>
        <strain evidence="3">CBS 304.34</strain>
    </source>
</reference>
<protein>
    <recommendedName>
        <fullName evidence="4">F-box domain-containing protein</fullName>
    </recommendedName>
</protein>
<dbReference type="InterPro" id="IPR036047">
    <property type="entry name" value="F-box-like_dom_sf"/>
</dbReference>
<gene>
    <name evidence="1 3" type="ORF">BDZ99DRAFT_479920</name>
</gene>
<dbReference type="RefSeq" id="XP_033572858.1">
    <property type="nucleotide sequence ID" value="XM_033722293.1"/>
</dbReference>